<evidence type="ECO:0000256" key="1">
    <source>
        <dbReference type="SAM" id="MobiDB-lite"/>
    </source>
</evidence>
<dbReference type="EMBL" id="CAJOBA010051150">
    <property type="protein sequence ID" value="CAF4241705.1"/>
    <property type="molecule type" value="Genomic_DNA"/>
</dbReference>
<reference evidence="2" key="1">
    <citation type="submission" date="2021-02" db="EMBL/GenBank/DDBJ databases">
        <authorList>
            <person name="Nowell W R."/>
        </authorList>
    </citation>
    <scope>NUCLEOTIDE SEQUENCE</scope>
</reference>
<feature type="non-terminal residue" evidence="2">
    <location>
        <position position="1"/>
    </location>
</feature>
<gene>
    <name evidence="2" type="ORF">OVA965_LOCUS34640</name>
    <name evidence="3" type="ORF">TMI583_LOCUS35573</name>
</gene>
<evidence type="ECO:0000313" key="4">
    <source>
        <dbReference type="Proteomes" id="UP000677228"/>
    </source>
</evidence>
<dbReference type="EMBL" id="CAJNOK010029325">
    <property type="protein sequence ID" value="CAF1446351.1"/>
    <property type="molecule type" value="Genomic_DNA"/>
</dbReference>
<evidence type="ECO:0008006" key="5">
    <source>
        <dbReference type="Google" id="ProtNLM"/>
    </source>
</evidence>
<comment type="caution">
    <text evidence="2">The sequence shown here is derived from an EMBL/GenBank/DDBJ whole genome shotgun (WGS) entry which is preliminary data.</text>
</comment>
<organism evidence="2 4">
    <name type="scientific">Didymodactylos carnosus</name>
    <dbReference type="NCBI Taxonomy" id="1234261"/>
    <lineage>
        <taxon>Eukaryota</taxon>
        <taxon>Metazoa</taxon>
        <taxon>Spiralia</taxon>
        <taxon>Gnathifera</taxon>
        <taxon>Rotifera</taxon>
        <taxon>Eurotatoria</taxon>
        <taxon>Bdelloidea</taxon>
        <taxon>Philodinida</taxon>
        <taxon>Philodinidae</taxon>
        <taxon>Didymodactylos</taxon>
    </lineage>
</organism>
<dbReference type="Proteomes" id="UP000677228">
    <property type="component" value="Unassembled WGS sequence"/>
</dbReference>
<evidence type="ECO:0000313" key="3">
    <source>
        <dbReference type="EMBL" id="CAF4241705.1"/>
    </source>
</evidence>
<dbReference type="AlphaFoldDB" id="A0A8S2FEU0"/>
<evidence type="ECO:0000313" key="2">
    <source>
        <dbReference type="EMBL" id="CAF1446351.1"/>
    </source>
</evidence>
<dbReference type="Proteomes" id="UP000682733">
    <property type="component" value="Unassembled WGS sequence"/>
</dbReference>
<accession>A0A8S2FEU0</accession>
<proteinExistence type="predicted"/>
<protein>
    <recommendedName>
        <fullName evidence="5">CCHC-type domain-containing protein</fullName>
    </recommendedName>
</protein>
<feature type="region of interest" description="Disordered" evidence="1">
    <location>
        <begin position="97"/>
        <end position="126"/>
    </location>
</feature>
<name>A0A8S2FEU0_9BILA</name>
<sequence>MTSNSKPINYHRGEVCEQTSSDLVPHFDSTKVSSFNSNNGSDPQLVHISITDDDLLKKNDKTLTNPSLTANTSLVNSSSSAVRRPLSVDIEDDDFQTVSHKRSSDHGRNHATVQKGAGIGSSPSGANALTTSSLDPVFPHLIQNGPTVRTVNNTSLLTKQIAIIIESTRYALTRNEYNILIYVKDVPSFSFLLDYKNWPNLLGNESYMLHSSPSIPPQLCLLIKNVDLHIDFEDFCDAIKDKYTQIKNVFRIKNKFQNDIKMIKLELTCSTVRDQLLYERRILINHISYDIAEYLSPANVLICSKCMALGHFKKQCTQ</sequence>